<dbReference type="Pfam" id="PF01841">
    <property type="entry name" value="Transglut_core"/>
    <property type="match status" value="1"/>
</dbReference>
<dbReference type="PANTHER" id="PTHR42736:SF1">
    <property type="entry name" value="PROTEIN-GLUTAMINE GAMMA-GLUTAMYLTRANSFERASE"/>
    <property type="match status" value="1"/>
</dbReference>
<gene>
    <name evidence="4" type="ORF">GCM10008986_25400</name>
</gene>
<dbReference type="SMART" id="SM00460">
    <property type="entry name" value="TGc"/>
    <property type="match status" value="1"/>
</dbReference>
<feature type="domain" description="Transglutaminase-like" evidence="3">
    <location>
        <begin position="484"/>
        <end position="558"/>
    </location>
</feature>
<accession>A0ABN1BGE9</accession>
<dbReference type="PANTHER" id="PTHR42736">
    <property type="entry name" value="PROTEIN-GLUTAMINE GAMMA-GLUTAMYLTRANSFERASE"/>
    <property type="match status" value="1"/>
</dbReference>
<feature type="transmembrane region" description="Helical" evidence="2">
    <location>
        <begin position="42"/>
        <end position="58"/>
    </location>
</feature>
<dbReference type="SUPFAM" id="SSF54001">
    <property type="entry name" value="Cysteine proteinases"/>
    <property type="match status" value="1"/>
</dbReference>
<feature type="compositionally biased region" description="Acidic residues" evidence="1">
    <location>
        <begin position="586"/>
        <end position="600"/>
    </location>
</feature>
<keyword evidence="2" id="KW-1133">Transmembrane helix</keyword>
<dbReference type="Gene3D" id="3.10.620.30">
    <property type="match status" value="1"/>
</dbReference>
<feature type="region of interest" description="Disordered" evidence="1">
    <location>
        <begin position="581"/>
        <end position="602"/>
    </location>
</feature>
<feature type="transmembrane region" description="Helical" evidence="2">
    <location>
        <begin position="116"/>
        <end position="138"/>
    </location>
</feature>
<dbReference type="InterPro" id="IPR025403">
    <property type="entry name" value="TgpA-like_C"/>
</dbReference>
<dbReference type="EMBL" id="BAAADO010000005">
    <property type="protein sequence ID" value="GAA0497345.1"/>
    <property type="molecule type" value="Genomic_DNA"/>
</dbReference>
<evidence type="ECO:0000256" key="1">
    <source>
        <dbReference type="SAM" id="MobiDB-lite"/>
    </source>
</evidence>
<feature type="transmembrane region" description="Helical" evidence="2">
    <location>
        <begin position="145"/>
        <end position="164"/>
    </location>
</feature>
<feature type="transmembrane region" description="Helical" evidence="2">
    <location>
        <begin position="70"/>
        <end position="96"/>
    </location>
</feature>
<protein>
    <submittedName>
        <fullName evidence="4">DUF4129 domain-containing transglutaminase family protein</fullName>
    </submittedName>
</protein>
<dbReference type="InterPro" id="IPR038765">
    <property type="entry name" value="Papain-like_cys_pep_sf"/>
</dbReference>
<keyword evidence="5" id="KW-1185">Reference proteome</keyword>
<dbReference type="InterPro" id="IPR052901">
    <property type="entry name" value="Bact_TGase-like"/>
</dbReference>
<keyword evidence="2" id="KW-0812">Transmembrane</keyword>
<dbReference type="InterPro" id="IPR002931">
    <property type="entry name" value="Transglutaminase-like"/>
</dbReference>
<evidence type="ECO:0000259" key="3">
    <source>
        <dbReference type="SMART" id="SM00460"/>
    </source>
</evidence>
<dbReference type="Pfam" id="PF13559">
    <property type="entry name" value="DUF4129"/>
    <property type="match status" value="1"/>
</dbReference>
<feature type="transmembrane region" description="Helical" evidence="2">
    <location>
        <begin position="610"/>
        <end position="629"/>
    </location>
</feature>
<proteinExistence type="predicted"/>
<organism evidence="4 5">
    <name type="scientific">Salinibacillus aidingensis</name>
    <dbReference type="NCBI Taxonomy" id="237684"/>
    <lineage>
        <taxon>Bacteria</taxon>
        <taxon>Bacillati</taxon>
        <taxon>Bacillota</taxon>
        <taxon>Bacilli</taxon>
        <taxon>Bacillales</taxon>
        <taxon>Bacillaceae</taxon>
        <taxon>Salinibacillus</taxon>
    </lineage>
</organism>
<keyword evidence="2" id="KW-0472">Membrane</keyword>
<comment type="caution">
    <text evidence="4">The sequence shown here is derived from an EMBL/GenBank/DDBJ whole genome shotgun (WGS) entry which is preliminary data.</text>
</comment>
<feature type="transmembrane region" description="Helical" evidence="2">
    <location>
        <begin position="12"/>
        <end position="30"/>
    </location>
</feature>
<sequence>MRLETNQQQRQFWLNSIIYIGSFLLFWEWLRPLDQITDTGNVSIFVLYTMFCFFLSYMQLQWWITSPLKLFGLLFILDGLFFSETFLSSAWFQHLFSDIQWNTEAMLSQQWWEMTALFRSLLFLVLLWLMSYLLYYWFVIAKRTLFFVILTFIFLTVTDTFTVYDARYAIVRTFFISMMILGVTNLQRVLMKEKLFKLPKGNYVSWVLPLITLVVVSSVIGYLAPKSSPQWPDPVPFIQTTASDVTGSGGGSGSAIKKVGYGENDERLGGSFVQDHSVVFEATVEDAQYWKIETKDVYTGKGWVRSEQAEQESFTFSPDGSIFITDISGSVETKEQRGTISFNEAEVLPKLVYPYGITEVQPEGNSSYTFSYNQRTGEIYPRQGSEEVSVPDYAVTYDQPTYSLKNLRESSEEDPQAIQDQYTQVPETLPSRVQELAQELTAEETNRYDRAKAIEDHFDSSDFQYRTTNVPVPGEDQDYVDQFLFESQVGYCDNFSTSMVMLLRSIDIPARWVKGFAPGEVVDRSAEANTYEITNSNAHSWVEVYFPNIGWVPFEPTKGFYNPIDLTSGQDLEELINQNEDVPVSEMEEQTPETSTEEESSSGFSWNISMNQMIITGLILLGILGILYWKRYTIAYWFKRRQWTKNTDIETYMKSYRFLLSLLNHKGYKRDSDQTLREYANMVDYRLRTNEMGRLTNAYERILYRDEQDISDWTRKQELWENLIRKIMS</sequence>
<dbReference type="RefSeq" id="WP_343841709.1">
    <property type="nucleotide sequence ID" value="NZ_BAAADO010000005.1"/>
</dbReference>
<evidence type="ECO:0000256" key="2">
    <source>
        <dbReference type="SAM" id="Phobius"/>
    </source>
</evidence>
<feature type="transmembrane region" description="Helical" evidence="2">
    <location>
        <begin position="170"/>
        <end position="191"/>
    </location>
</feature>
<dbReference type="Proteomes" id="UP001500880">
    <property type="component" value="Unassembled WGS sequence"/>
</dbReference>
<reference evidence="4 5" key="1">
    <citation type="journal article" date="2019" name="Int. J. Syst. Evol. Microbiol.">
        <title>The Global Catalogue of Microorganisms (GCM) 10K type strain sequencing project: providing services to taxonomists for standard genome sequencing and annotation.</title>
        <authorList>
            <consortium name="The Broad Institute Genomics Platform"/>
            <consortium name="The Broad Institute Genome Sequencing Center for Infectious Disease"/>
            <person name="Wu L."/>
            <person name="Ma J."/>
        </authorList>
    </citation>
    <scope>NUCLEOTIDE SEQUENCE [LARGE SCALE GENOMIC DNA]</scope>
    <source>
        <strain evidence="4 5">JCM 12389</strain>
    </source>
</reference>
<evidence type="ECO:0000313" key="5">
    <source>
        <dbReference type="Proteomes" id="UP001500880"/>
    </source>
</evidence>
<feature type="transmembrane region" description="Helical" evidence="2">
    <location>
        <begin position="203"/>
        <end position="224"/>
    </location>
</feature>
<evidence type="ECO:0000313" key="4">
    <source>
        <dbReference type="EMBL" id="GAA0497345.1"/>
    </source>
</evidence>
<name>A0ABN1BGE9_9BACI</name>